<evidence type="ECO:0000256" key="1">
    <source>
        <dbReference type="SAM" id="SignalP"/>
    </source>
</evidence>
<evidence type="ECO:0000313" key="2">
    <source>
        <dbReference type="EMBL" id="WQD38198.1"/>
    </source>
</evidence>
<name>A0ABZ0W4L8_9BACT</name>
<dbReference type="Proteomes" id="UP001325680">
    <property type="component" value="Chromosome"/>
</dbReference>
<dbReference type="PROSITE" id="PS51257">
    <property type="entry name" value="PROKAR_LIPOPROTEIN"/>
    <property type="match status" value="1"/>
</dbReference>
<gene>
    <name evidence="2" type="ORF">U0035_21240</name>
</gene>
<keyword evidence="3" id="KW-1185">Reference proteome</keyword>
<dbReference type="RefSeq" id="WP_114790937.1">
    <property type="nucleotide sequence ID" value="NZ_CP139960.1"/>
</dbReference>
<sequence length="309" mass="33774">MKRIISILMAFSLPVVSLACDICGCGAGNNYIGILPDFYKHIVGVRYRYNQVMSHLGVGEATTPLTTQERYNIAEAWGGWNLNDHVRVMAVLPYSFNEKTNQGSTTTKNGIGDISLSGFYQLLNSRNTISGEKNTNLLVQSLWVGGGVKLATGKYNPADRSMNAQSANLFQLGTGSYDFNVNAMYDLRVQDAGINLNGNYKINTANRFDYQYGNKASLNAQAYYKFRTKSKVMIAPNAGVQYENSKTDRDENIIVTTSGGDLLMGTIGMETAFGKFAVGANFQTPLSQNLASGIVKAEDRVMVHFAVAL</sequence>
<feature type="chain" id="PRO_5045702428" evidence="1">
    <location>
        <begin position="20"/>
        <end position="309"/>
    </location>
</feature>
<accession>A0ABZ0W4L8</accession>
<organism evidence="2 3">
    <name type="scientific">Niabella yanshanensis</name>
    <dbReference type="NCBI Taxonomy" id="577386"/>
    <lineage>
        <taxon>Bacteria</taxon>
        <taxon>Pseudomonadati</taxon>
        <taxon>Bacteroidota</taxon>
        <taxon>Chitinophagia</taxon>
        <taxon>Chitinophagales</taxon>
        <taxon>Chitinophagaceae</taxon>
        <taxon>Niabella</taxon>
    </lineage>
</organism>
<dbReference type="EMBL" id="CP139960">
    <property type="protein sequence ID" value="WQD38198.1"/>
    <property type="molecule type" value="Genomic_DNA"/>
</dbReference>
<reference evidence="2 3" key="1">
    <citation type="submission" date="2023-12" db="EMBL/GenBank/DDBJ databases">
        <title>Genome sequencing and assembly of bacterial species from a model synthetic community.</title>
        <authorList>
            <person name="Hogle S.L."/>
        </authorList>
    </citation>
    <scope>NUCLEOTIDE SEQUENCE [LARGE SCALE GENOMIC DNA]</scope>
    <source>
        <strain evidence="2 3">HAMBI_3031</strain>
    </source>
</reference>
<feature type="signal peptide" evidence="1">
    <location>
        <begin position="1"/>
        <end position="19"/>
    </location>
</feature>
<keyword evidence="1" id="KW-0732">Signal</keyword>
<protein>
    <submittedName>
        <fullName evidence="2">Transporter</fullName>
    </submittedName>
</protein>
<proteinExistence type="predicted"/>
<evidence type="ECO:0000313" key="3">
    <source>
        <dbReference type="Proteomes" id="UP001325680"/>
    </source>
</evidence>